<dbReference type="EMBL" id="CM023475">
    <property type="protein sequence ID" value="KAH7946055.1"/>
    <property type="molecule type" value="Genomic_DNA"/>
</dbReference>
<gene>
    <name evidence="1" type="ORF">HPB49_019681</name>
</gene>
<sequence length="644" mass="69865">MVVVVFKHRKLAVAAGSGGNLCASMACDRLAGALISSLQPELDPCDDFHAFVCGRFTGMHATGTVFSDMKAELWRLVKDKVVTGADPTFATVTTTPPPSHHSILNKIQALFASCLRPPVNDSTTPLKAFVDSQGLGFPGKVPATDVLLTMLRLSYLYDVQSVLSARLLAVKSQPRGLLLRASVNKRYVWWLADRPENVSFSYRVLLDVYGKVENADQVVQRISDTENVVRRLADAATKKNASAHELIVEEKDLHYYGNGAVRALLSSLRSSLPSETLQLLVSWDVVRTMAPLVSPATVPAEGGTRFSRCWSLVQRSLGVPAVAAYLLDKLAPNTTEEILKMTKELRATYNALFSNEAFIWHSAPKSVLSEFQELQATPLFFASGVRSKEQLDAFYGAYPYAREDDSFLDTWIKVCQLADETQRNASGLDLDNLLMPNALTLAATTSNKILLPAPALLLPLFSTDGLVSTNFGGLGHVLAHGMLRKLHNGLVGASKNSSSDLERYKAHLECVQHSPINESLSSAPDADGAANADWTTGISGVADLVGLHVAYETFSARMQRRTLPSTNLTEKQAFFAVSCFKFCSMAAAGTRSATQTSGPVVASGASTVSRERCNAPLKNMKAFADAFKCKTSSPMNPARKCTFW</sequence>
<evidence type="ECO:0000313" key="2">
    <source>
        <dbReference type="Proteomes" id="UP000821865"/>
    </source>
</evidence>
<comment type="caution">
    <text evidence="1">The sequence shown here is derived from an EMBL/GenBank/DDBJ whole genome shotgun (WGS) entry which is preliminary data.</text>
</comment>
<keyword evidence="2" id="KW-1185">Reference proteome</keyword>
<protein>
    <submittedName>
        <fullName evidence="1">Uncharacterized protein</fullName>
    </submittedName>
</protein>
<dbReference type="Proteomes" id="UP000821865">
    <property type="component" value="Chromosome 6"/>
</dbReference>
<organism evidence="1 2">
    <name type="scientific">Dermacentor silvarum</name>
    <name type="common">Tick</name>
    <dbReference type="NCBI Taxonomy" id="543639"/>
    <lineage>
        <taxon>Eukaryota</taxon>
        <taxon>Metazoa</taxon>
        <taxon>Ecdysozoa</taxon>
        <taxon>Arthropoda</taxon>
        <taxon>Chelicerata</taxon>
        <taxon>Arachnida</taxon>
        <taxon>Acari</taxon>
        <taxon>Parasitiformes</taxon>
        <taxon>Ixodida</taxon>
        <taxon>Ixodoidea</taxon>
        <taxon>Ixodidae</taxon>
        <taxon>Rhipicephalinae</taxon>
        <taxon>Dermacentor</taxon>
    </lineage>
</organism>
<reference evidence="1" key="1">
    <citation type="submission" date="2020-05" db="EMBL/GenBank/DDBJ databases">
        <title>Large-scale comparative analyses of tick genomes elucidate their genetic diversity and vector capacities.</title>
        <authorList>
            <person name="Jia N."/>
            <person name="Wang J."/>
            <person name="Shi W."/>
            <person name="Du L."/>
            <person name="Sun Y."/>
            <person name="Zhan W."/>
            <person name="Jiang J."/>
            <person name="Wang Q."/>
            <person name="Zhang B."/>
            <person name="Ji P."/>
            <person name="Sakyi L.B."/>
            <person name="Cui X."/>
            <person name="Yuan T."/>
            <person name="Jiang B."/>
            <person name="Yang W."/>
            <person name="Lam T.T.-Y."/>
            <person name="Chang Q."/>
            <person name="Ding S."/>
            <person name="Wang X."/>
            <person name="Zhu J."/>
            <person name="Ruan X."/>
            <person name="Zhao L."/>
            <person name="Wei J."/>
            <person name="Que T."/>
            <person name="Du C."/>
            <person name="Cheng J."/>
            <person name="Dai P."/>
            <person name="Han X."/>
            <person name="Huang E."/>
            <person name="Gao Y."/>
            <person name="Liu J."/>
            <person name="Shao H."/>
            <person name="Ye R."/>
            <person name="Li L."/>
            <person name="Wei W."/>
            <person name="Wang X."/>
            <person name="Wang C."/>
            <person name="Yang T."/>
            <person name="Huo Q."/>
            <person name="Li W."/>
            <person name="Guo W."/>
            <person name="Chen H."/>
            <person name="Zhou L."/>
            <person name="Ni X."/>
            <person name="Tian J."/>
            <person name="Zhou Y."/>
            <person name="Sheng Y."/>
            <person name="Liu T."/>
            <person name="Pan Y."/>
            <person name="Xia L."/>
            <person name="Li J."/>
            <person name="Zhao F."/>
            <person name="Cao W."/>
        </authorList>
    </citation>
    <scope>NUCLEOTIDE SEQUENCE</scope>
    <source>
        <strain evidence="1">Dsil-2018</strain>
    </source>
</reference>
<name>A0ACB8CMF0_DERSI</name>
<evidence type="ECO:0000313" key="1">
    <source>
        <dbReference type="EMBL" id="KAH7946055.1"/>
    </source>
</evidence>
<proteinExistence type="predicted"/>
<accession>A0ACB8CMF0</accession>